<gene>
    <name evidence="5" type="ORF">FOE67_03520</name>
</gene>
<dbReference type="EMBL" id="VKHS01000037">
    <property type="protein sequence ID" value="MBB0228603.1"/>
    <property type="molecule type" value="Genomic_DNA"/>
</dbReference>
<sequence length="370" mass="39583">MTIGAFARLTRLSPKALRLYDDLGLLPPARVDPTNGYRYYSPDQVERARLVAWLRRLGMPLALIRRVCALDGPAAAGEVRAFMARAEADLAARRDLAGFLVDHLSRRESAVTSTPSTPSNSSHPPTPRPLEVRAAALTDPGLVRDRHQDAACADPRVIAVADGFGPRGDSASAAAIEALRHAGAEGIRDGDLLNVLQDAVDRARAAVREAASGSAPRAIGTTLTAMLWSDTGPALMHIGDSRAHLLRDGDLRLITRDHTVVRTMVEEGRITPEEAESHPQRSLLVRVLADGADPTPDLRLHEARAGDRYLLCSDGLSTVVPEAELCRVLSEVPEPEDAVRELVGLANAAGGPDNIACVVADVRKPRVRAA</sequence>
<feature type="domain" description="HTH merR-type" evidence="3">
    <location>
        <begin position="1"/>
        <end position="70"/>
    </location>
</feature>
<dbReference type="SUPFAM" id="SSF81606">
    <property type="entry name" value="PP2C-like"/>
    <property type="match status" value="1"/>
</dbReference>
<dbReference type="InterPro" id="IPR036457">
    <property type="entry name" value="PPM-type-like_dom_sf"/>
</dbReference>
<accession>A0A7W3T0C5</accession>
<protein>
    <submittedName>
        <fullName evidence="5">MerR family transcriptional regulator</fullName>
    </submittedName>
</protein>
<dbReference type="PANTHER" id="PTHR30204">
    <property type="entry name" value="REDOX-CYCLING DRUG-SENSING TRANSCRIPTIONAL ACTIVATOR SOXR"/>
    <property type="match status" value="1"/>
</dbReference>
<feature type="region of interest" description="Disordered" evidence="2">
    <location>
        <begin position="108"/>
        <end position="129"/>
    </location>
</feature>
<reference evidence="6" key="1">
    <citation type="submission" date="2019-10" db="EMBL/GenBank/DDBJ databases">
        <title>Streptomyces sp. nov., a novel actinobacterium isolated from alkaline environment.</title>
        <authorList>
            <person name="Golinska P."/>
        </authorList>
    </citation>
    <scope>NUCLEOTIDE SEQUENCE [LARGE SCALE GENOMIC DNA]</scope>
    <source>
        <strain evidence="6">DSM 42108</strain>
    </source>
</reference>
<dbReference type="InterPro" id="IPR001932">
    <property type="entry name" value="PPM-type_phosphatase-like_dom"/>
</dbReference>
<comment type="caution">
    <text evidence="5">The sequence shown here is derived from an EMBL/GenBank/DDBJ whole genome shotgun (WGS) entry which is preliminary data.</text>
</comment>
<evidence type="ECO:0000259" key="4">
    <source>
        <dbReference type="PROSITE" id="PS51746"/>
    </source>
</evidence>
<dbReference type="GO" id="GO:0003677">
    <property type="term" value="F:DNA binding"/>
    <property type="evidence" value="ECO:0007669"/>
    <property type="project" value="UniProtKB-KW"/>
</dbReference>
<dbReference type="InterPro" id="IPR000551">
    <property type="entry name" value="MerR-type_HTH_dom"/>
</dbReference>
<evidence type="ECO:0000313" key="5">
    <source>
        <dbReference type="EMBL" id="MBB0228603.1"/>
    </source>
</evidence>
<dbReference type="PROSITE" id="PS50937">
    <property type="entry name" value="HTH_MERR_2"/>
    <property type="match status" value="1"/>
</dbReference>
<dbReference type="PANTHER" id="PTHR30204:SF97">
    <property type="entry name" value="MERR FAMILY REGULATORY PROTEIN"/>
    <property type="match status" value="1"/>
</dbReference>
<dbReference type="PROSITE" id="PS51746">
    <property type="entry name" value="PPM_2"/>
    <property type="match status" value="1"/>
</dbReference>
<dbReference type="Gene3D" id="3.60.40.10">
    <property type="entry name" value="PPM-type phosphatase domain"/>
    <property type="match status" value="1"/>
</dbReference>
<keyword evidence="6" id="KW-1185">Reference proteome</keyword>
<dbReference type="Proteomes" id="UP000530234">
    <property type="component" value="Unassembled WGS sequence"/>
</dbReference>
<dbReference type="InterPro" id="IPR009061">
    <property type="entry name" value="DNA-bd_dom_put_sf"/>
</dbReference>
<dbReference type="InterPro" id="IPR047057">
    <property type="entry name" value="MerR_fam"/>
</dbReference>
<proteinExistence type="predicted"/>
<organism evidence="5 6">
    <name type="scientific">Streptomyces calidiresistens</name>
    <dbReference type="NCBI Taxonomy" id="1485586"/>
    <lineage>
        <taxon>Bacteria</taxon>
        <taxon>Bacillati</taxon>
        <taxon>Actinomycetota</taxon>
        <taxon>Actinomycetes</taxon>
        <taxon>Kitasatosporales</taxon>
        <taxon>Streptomycetaceae</taxon>
        <taxon>Streptomyces</taxon>
    </lineage>
</organism>
<dbReference type="SUPFAM" id="SSF46955">
    <property type="entry name" value="Putative DNA-binding domain"/>
    <property type="match status" value="1"/>
</dbReference>
<dbReference type="PROSITE" id="PS00552">
    <property type="entry name" value="HTH_MERR_1"/>
    <property type="match status" value="1"/>
</dbReference>
<dbReference type="SMART" id="SM00331">
    <property type="entry name" value="PP2C_SIG"/>
    <property type="match status" value="1"/>
</dbReference>
<name>A0A7W3T0C5_9ACTN</name>
<evidence type="ECO:0000256" key="2">
    <source>
        <dbReference type="SAM" id="MobiDB-lite"/>
    </source>
</evidence>
<dbReference type="CDD" id="cd01107">
    <property type="entry name" value="HTH_BmrR"/>
    <property type="match status" value="1"/>
</dbReference>
<dbReference type="Pfam" id="PF13411">
    <property type="entry name" value="MerR_1"/>
    <property type="match status" value="1"/>
</dbReference>
<feature type="domain" description="PPM-type phosphatase" evidence="4">
    <location>
        <begin position="133"/>
        <end position="362"/>
    </location>
</feature>
<dbReference type="SMART" id="SM00422">
    <property type="entry name" value="HTH_MERR"/>
    <property type="match status" value="1"/>
</dbReference>
<evidence type="ECO:0000313" key="6">
    <source>
        <dbReference type="Proteomes" id="UP000530234"/>
    </source>
</evidence>
<dbReference type="Gene3D" id="1.10.1660.10">
    <property type="match status" value="1"/>
</dbReference>
<dbReference type="SMART" id="SM00332">
    <property type="entry name" value="PP2Cc"/>
    <property type="match status" value="1"/>
</dbReference>
<evidence type="ECO:0000256" key="1">
    <source>
        <dbReference type="ARBA" id="ARBA00023125"/>
    </source>
</evidence>
<dbReference type="AlphaFoldDB" id="A0A7W3T0C5"/>
<keyword evidence="1" id="KW-0238">DNA-binding</keyword>
<dbReference type="CDD" id="cd00143">
    <property type="entry name" value="PP2Cc"/>
    <property type="match status" value="1"/>
</dbReference>
<dbReference type="GO" id="GO:0003700">
    <property type="term" value="F:DNA-binding transcription factor activity"/>
    <property type="evidence" value="ECO:0007669"/>
    <property type="project" value="InterPro"/>
</dbReference>
<feature type="compositionally biased region" description="Low complexity" evidence="2">
    <location>
        <begin position="110"/>
        <end position="123"/>
    </location>
</feature>
<dbReference type="Pfam" id="PF13672">
    <property type="entry name" value="PP2C_2"/>
    <property type="match status" value="1"/>
</dbReference>
<evidence type="ECO:0000259" key="3">
    <source>
        <dbReference type="PROSITE" id="PS50937"/>
    </source>
</evidence>